<comment type="caution">
    <text evidence="1">The sequence shown here is derived from an EMBL/GenBank/DDBJ whole genome shotgun (WGS) entry which is preliminary data.</text>
</comment>
<name>A0ACB7ZYZ6_9AGAM</name>
<keyword evidence="2" id="KW-1185">Reference proteome</keyword>
<evidence type="ECO:0000313" key="1">
    <source>
        <dbReference type="EMBL" id="KAH7906369.1"/>
    </source>
</evidence>
<accession>A0ACB7ZYZ6</accession>
<gene>
    <name evidence="1" type="ORF">BJ138DRAFT_1117641</name>
</gene>
<sequence>MPANLNPGAEQARQTSFYRQELPSMDEFIADASFDSDYVDVFESAPPSDFTDSRPITPYTDCDEDTCRDPSVPSSPYRKGIDFGSSNTSLGFDFGFDLGNTGFDSLPLLSGPNTGNHLGYSNYNQGYAPQQNPMVSGPSGFSAYISQMATSNTFPPSAVTAPPPPSAIATTPVAINTALAGAATAATPIAAIAGAATAATPVAAIAQVAATVLVASTAASAQVTTALPVTTITAPLAPAATAVPVASTAVPASIVFAPIATITSGSTSPDTVGTPAVVPRPRPRPRPVGKSGPCNGAISAGEMDNPRRSSRIPVPNTQKAKDNEIGKENESSKKRQSDQGGSAPKRAKRS</sequence>
<reference evidence="1" key="1">
    <citation type="journal article" date="2021" name="New Phytol.">
        <title>Evolutionary innovations through gain and loss of genes in the ectomycorrhizal Boletales.</title>
        <authorList>
            <person name="Wu G."/>
            <person name="Miyauchi S."/>
            <person name="Morin E."/>
            <person name="Kuo A."/>
            <person name="Drula E."/>
            <person name="Varga T."/>
            <person name="Kohler A."/>
            <person name="Feng B."/>
            <person name="Cao Y."/>
            <person name="Lipzen A."/>
            <person name="Daum C."/>
            <person name="Hundley H."/>
            <person name="Pangilinan J."/>
            <person name="Johnson J."/>
            <person name="Barry K."/>
            <person name="LaButti K."/>
            <person name="Ng V."/>
            <person name="Ahrendt S."/>
            <person name="Min B."/>
            <person name="Choi I.G."/>
            <person name="Park H."/>
            <person name="Plett J.M."/>
            <person name="Magnuson J."/>
            <person name="Spatafora J.W."/>
            <person name="Nagy L.G."/>
            <person name="Henrissat B."/>
            <person name="Grigoriev I.V."/>
            <person name="Yang Z.L."/>
            <person name="Xu J."/>
            <person name="Martin F.M."/>
        </authorList>
    </citation>
    <scope>NUCLEOTIDE SEQUENCE</scope>
    <source>
        <strain evidence="1">ATCC 28755</strain>
    </source>
</reference>
<proteinExistence type="predicted"/>
<dbReference type="EMBL" id="MU268029">
    <property type="protein sequence ID" value="KAH7906369.1"/>
    <property type="molecule type" value="Genomic_DNA"/>
</dbReference>
<evidence type="ECO:0000313" key="2">
    <source>
        <dbReference type="Proteomes" id="UP000790377"/>
    </source>
</evidence>
<protein>
    <submittedName>
        <fullName evidence="1">Uncharacterized protein</fullName>
    </submittedName>
</protein>
<organism evidence="1 2">
    <name type="scientific">Hygrophoropsis aurantiaca</name>
    <dbReference type="NCBI Taxonomy" id="72124"/>
    <lineage>
        <taxon>Eukaryota</taxon>
        <taxon>Fungi</taxon>
        <taxon>Dikarya</taxon>
        <taxon>Basidiomycota</taxon>
        <taxon>Agaricomycotina</taxon>
        <taxon>Agaricomycetes</taxon>
        <taxon>Agaricomycetidae</taxon>
        <taxon>Boletales</taxon>
        <taxon>Coniophorineae</taxon>
        <taxon>Hygrophoropsidaceae</taxon>
        <taxon>Hygrophoropsis</taxon>
    </lineage>
</organism>
<dbReference type="Proteomes" id="UP000790377">
    <property type="component" value="Unassembled WGS sequence"/>
</dbReference>